<gene>
    <name evidence="7" type="ORF">G7070_10580</name>
</gene>
<accession>A0A6G7Y768</accession>
<dbReference type="PANTHER" id="PTHR43687">
    <property type="entry name" value="ADENYLYLSULFATE REDUCTASE, BETA SUBUNIT"/>
    <property type="match status" value="1"/>
</dbReference>
<dbReference type="GO" id="GO:0046872">
    <property type="term" value="F:metal ion binding"/>
    <property type="evidence" value="ECO:0007669"/>
    <property type="project" value="UniProtKB-KW"/>
</dbReference>
<organism evidence="7 8">
    <name type="scientific">Propioniciclava coleopterorum</name>
    <dbReference type="NCBI Taxonomy" id="2714937"/>
    <lineage>
        <taxon>Bacteria</taxon>
        <taxon>Bacillati</taxon>
        <taxon>Actinomycetota</taxon>
        <taxon>Actinomycetes</taxon>
        <taxon>Propionibacteriales</taxon>
        <taxon>Propionibacteriaceae</taxon>
        <taxon>Propioniciclava</taxon>
    </lineage>
</organism>
<dbReference type="InterPro" id="IPR017896">
    <property type="entry name" value="4Fe4S_Fe-S-bd"/>
</dbReference>
<evidence type="ECO:0000313" key="8">
    <source>
        <dbReference type="Proteomes" id="UP000501058"/>
    </source>
</evidence>
<evidence type="ECO:0000256" key="5">
    <source>
        <dbReference type="SAM" id="MobiDB-lite"/>
    </source>
</evidence>
<protein>
    <submittedName>
        <fullName evidence="7">Ferredoxin family protein</fullName>
    </submittedName>
</protein>
<feature type="domain" description="4Fe-4S ferredoxin-type" evidence="6">
    <location>
        <begin position="279"/>
        <end position="308"/>
    </location>
</feature>
<dbReference type="PROSITE" id="PS00198">
    <property type="entry name" value="4FE4S_FER_1"/>
    <property type="match status" value="1"/>
</dbReference>
<dbReference type="InterPro" id="IPR050572">
    <property type="entry name" value="Fe-S_Ferredoxin"/>
</dbReference>
<sequence length="364" mass="37619">MTAEPDLTRPMLRWLTSIDLPARVLVVCAHGGAGFVPATEALVRLDGCVADAGIGLPAQLLACGVARVGVLPCVEDPARGAAQVASWAEVLPDVAAADPVPTPRRRIRRPASGPVYELGRPQVSRRFAFGLGAAHGLPFALADEEPQRVVASLRLLEEQGRARFARPATPAAAVPVDPSASGEVLAATAADRQLTGEDRIETVDPLPPVDDHPATPADQPCAAVDQPGSHPDAPGATGRRAEPGSSAVALAASGCVACGVCVRACPHDALDLAHEADRSVLTQIPERCSGEQACVRLCPHDALSVAGAFSLFDLARTPTAELAVVATAGCKRCGARHPAAEGELCPPCAFRSRNAFGHMPVQPR</sequence>
<dbReference type="EMBL" id="CP049865">
    <property type="protein sequence ID" value="QIK72633.1"/>
    <property type="molecule type" value="Genomic_DNA"/>
</dbReference>
<dbReference type="Gene3D" id="3.30.70.20">
    <property type="match status" value="1"/>
</dbReference>
<evidence type="ECO:0000313" key="7">
    <source>
        <dbReference type="EMBL" id="QIK72633.1"/>
    </source>
</evidence>
<keyword evidence="4" id="KW-0411">Iron-sulfur</keyword>
<dbReference type="PROSITE" id="PS51379">
    <property type="entry name" value="4FE4S_FER_2"/>
    <property type="match status" value="2"/>
</dbReference>
<feature type="domain" description="4Fe-4S ferredoxin-type" evidence="6">
    <location>
        <begin position="246"/>
        <end position="275"/>
    </location>
</feature>
<name>A0A6G7Y768_9ACTN</name>
<dbReference type="SUPFAM" id="SSF54862">
    <property type="entry name" value="4Fe-4S ferredoxins"/>
    <property type="match status" value="1"/>
</dbReference>
<evidence type="ECO:0000256" key="3">
    <source>
        <dbReference type="ARBA" id="ARBA00023004"/>
    </source>
</evidence>
<dbReference type="GO" id="GO:0051539">
    <property type="term" value="F:4 iron, 4 sulfur cluster binding"/>
    <property type="evidence" value="ECO:0007669"/>
    <property type="project" value="UniProtKB-KW"/>
</dbReference>
<dbReference type="AlphaFoldDB" id="A0A6G7Y768"/>
<keyword evidence="1" id="KW-0004">4Fe-4S</keyword>
<dbReference type="Proteomes" id="UP000501058">
    <property type="component" value="Chromosome"/>
</dbReference>
<dbReference type="PANTHER" id="PTHR43687:SF1">
    <property type="entry name" value="FERREDOXIN III"/>
    <property type="match status" value="1"/>
</dbReference>
<evidence type="ECO:0000256" key="2">
    <source>
        <dbReference type="ARBA" id="ARBA00022723"/>
    </source>
</evidence>
<dbReference type="RefSeq" id="WP_166233707.1">
    <property type="nucleotide sequence ID" value="NZ_CP049865.1"/>
</dbReference>
<dbReference type="InterPro" id="IPR017900">
    <property type="entry name" value="4Fe4S_Fe_S_CS"/>
</dbReference>
<feature type="region of interest" description="Disordered" evidence="5">
    <location>
        <begin position="190"/>
        <end position="242"/>
    </location>
</feature>
<proteinExistence type="predicted"/>
<keyword evidence="8" id="KW-1185">Reference proteome</keyword>
<evidence type="ECO:0000256" key="4">
    <source>
        <dbReference type="ARBA" id="ARBA00023014"/>
    </source>
</evidence>
<dbReference type="Pfam" id="PF12838">
    <property type="entry name" value="Fer4_7"/>
    <property type="match status" value="1"/>
</dbReference>
<reference evidence="7 8" key="1">
    <citation type="submission" date="2020-03" db="EMBL/GenBank/DDBJ databases">
        <title>Propioniciclava sp. nov., isolated from Hydrophilus acuminatus.</title>
        <authorList>
            <person name="Hyun D.-W."/>
            <person name="Bae J.-W."/>
        </authorList>
    </citation>
    <scope>NUCLEOTIDE SEQUENCE [LARGE SCALE GENOMIC DNA]</scope>
    <source>
        <strain evidence="7 8">HDW11</strain>
    </source>
</reference>
<keyword evidence="2" id="KW-0479">Metal-binding</keyword>
<evidence type="ECO:0000259" key="6">
    <source>
        <dbReference type="PROSITE" id="PS51379"/>
    </source>
</evidence>
<keyword evidence="3" id="KW-0408">Iron</keyword>
<dbReference type="KEGG" id="prv:G7070_10580"/>
<evidence type="ECO:0000256" key="1">
    <source>
        <dbReference type="ARBA" id="ARBA00022485"/>
    </source>
</evidence>